<sequence>MLFEQGYHQMSMDEIASRVGIAKGTLYLHFQRKEDLVAELFAHSLSMFQDIIEKAQTRPGTAKERLVSVLEFMQLCFSDKSIHIVYALDNAEIACILRERFSLPVARIKEGVAALLEDGKRSGEFATALPTSVMVQAFFSLLSPVVYSRLLREDPQLTAEDLSEHLRHIYFQGIAKENREGQS</sequence>
<dbReference type="InterPro" id="IPR009057">
    <property type="entry name" value="Homeodomain-like_sf"/>
</dbReference>
<accession>A0A8J3HXA5</accession>
<keyword evidence="1" id="KW-0805">Transcription regulation</keyword>
<evidence type="ECO:0000256" key="1">
    <source>
        <dbReference type="ARBA" id="ARBA00023015"/>
    </source>
</evidence>
<dbReference type="Gene3D" id="1.10.10.60">
    <property type="entry name" value="Homeodomain-like"/>
    <property type="match status" value="1"/>
</dbReference>
<dbReference type="AlphaFoldDB" id="A0A8J3HXA5"/>
<reference evidence="6" key="1">
    <citation type="submission" date="2020-10" db="EMBL/GenBank/DDBJ databases">
        <title>Taxonomic study of unclassified bacteria belonging to the class Ktedonobacteria.</title>
        <authorList>
            <person name="Yabe S."/>
            <person name="Wang C.M."/>
            <person name="Zheng Y."/>
            <person name="Sakai Y."/>
            <person name="Cavaletti L."/>
            <person name="Monciardini P."/>
            <person name="Donadio S."/>
        </authorList>
    </citation>
    <scope>NUCLEOTIDE SEQUENCE</scope>
    <source>
        <strain evidence="6">SOSP1-1</strain>
    </source>
</reference>
<gene>
    <name evidence="6" type="ORF">KSX_07410</name>
</gene>
<evidence type="ECO:0000259" key="5">
    <source>
        <dbReference type="PROSITE" id="PS50977"/>
    </source>
</evidence>
<dbReference type="GO" id="GO:0000976">
    <property type="term" value="F:transcription cis-regulatory region binding"/>
    <property type="evidence" value="ECO:0007669"/>
    <property type="project" value="TreeGrafter"/>
</dbReference>
<comment type="caution">
    <text evidence="6">The sequence shown here is derived from an EMBL/GenBank/DDBJ whole genome shotgun (WGS) entry which is preliminary data.</text>
</comment>
<dbReference type="PANTHER" id="PTHR30055">
    <property type="entry name" value="HTH-TYPE TRANSCRIPTIONAL REGULATOR RUTR"/>
    <property type="match status" value="1"/>
</dbReference>
<protein>
    <recommendedName>
        <fullName evidence="5">HTH tetR-type domain-containing protein</fullName>
    </recommendedName>
</protein>
<evidence type="ECO:0000313" key="7">
    <source>
        <dbReference type="Proteomes" id="UP000612362"/>
    </source>
</evidence>
<dbReference type="Pfam" id="PF00440">
    <property type="entry name" value="TetR_N"/>
    <property type="match status" value="1"/>
</dbReference>
<dbReference type="InterPro" id="IPR050109">
    <property type="entry name" value="HTH-type_TetR-like_transc_reg"/>
</dbReference>
<dbReference type="GO" id="GO:0003700">
    <property type="term" value="F:DNA-binding transcription factor activity"/>
    <property type="evidence" value="ECO:0007669"/>
    <property type="project" value="TreeGrafter"/>
</dbReference>
<dbReference type="SUPFAM" id="SSF48498">
    <property type="entry name" value="Tetracyclin repressor-like, C-terminal domain"/>
    <property type="match status" value="1"/>
</dbReference>
<organism evidence="6 7">
    <name type="scientific">Ktedonospora formicarum</name>
    <dbReference type="NCBI Taxonomy" id="2778364"/>
    <lineage>
        <taxon>Bacteria</taxon>
        <taxon>Bacillati</taxon>
        <taxon>Chloroflexota</taxon>
        <taxon>Ktedonobacteria</taxon>
        <taxon>Ktedonobacterales</taxon>
        <taxon>Ktedonobacteraceae</taxon>
        <taxon>Ktedonospora</taxon>
    </lineage>
</organism>
<dbReference type="Gene3D" id="1.10.357.10">
    <property type="entry name" value="Tetracycline Repressor, domain 2"/>
    <property type="match status" value="1"/>
</dbReference>
<feature type="DNA-binding region" description="H-T-H motif" evidence="4">
    <location>
        <begin position="11"/>
        <end position="30"/>
    </location>
</feature>
<dbReference type="PANTHER" id="PTHR30055:SF234">
    <property type="entry name" value="HTH-TYPE TRANSCRIPTIONAL REGULATOR BETI"/>
    <property type="match status" value="1"/>
</dbReference>
<keyword evidence="2 4" id="KW-0238">DNA-binding</keyword>
<feature type="domain" description="HTH tetR-type" evidence="5">
    <location>
        <begin position="1"/>
        <end position="48"/>
    </location>
</feature>
<evidence type="ECO:0000313" key="6">
    <source>
        <dbReference type="EMBL" id="GHO42578.1"/>
    </source>
</evidence>
<dbReference type="EMBL" id="BNJF01000001">
    <property type="protein sequence ID" value="GHO42578.1"/>
    <property type="molecule type" value="Genomic_DNA"/>
</dbReference>
<dbReference type="SUPFAM" id="SSF46689">
    <property type="entry name" value="Homeodomain-like"/>
    <property type="match status" value="1"/>
</dbReference>
<name>A0A8J3HXA5_9CHLR</name>
<keyword evidence="7" id="KW-1185">Reference proteome</keyword>
<evidence type="ECO:0000256" key="2">
    <source>
        <dbReference type="ARBA" id="ARBA00023125"/>
    </source>
</evidence>
<proteinExistence type="predicted"/>
<dbReference type="InterPro" id="IPR001647">
    <property type="entry name" value="HTH_TetR"/>
</dbReference>
<keyword evidence="3" id="KW-0804">Transcription</keyword>
<dbReference type="PROSITE" id="PS50977">
    <property type="entry name" value="HTH_TETR_2"/>
    <property type="match status" value="1"/>
</dbReference>
<evidence type="ECO:0000256" key="3">
    <source>
        <dbReference type="ARBA" id="ARBA00023163"/>
    </source>
</evidence>
<evidence type="ECO:0000256" key="4">
    <source>
        <dbReference type="PROSITE-ProRule" id="PRU00335"/>
    </source>
</evidence>
<dbReference type="InterPro" id="IPR036271">
    <property type="entry name" value="Tet_transcr_reg_TetR-rel_C_sf"/>
</dbReference>
<dbReference type="Proteomes" id="UP000612362">
    <property type="component" value="Unassembled WGS sequence"/>
</dbReference>